<keyword evidence="1 4" id="KW-0378">Hydrolase</keyword>
<sequence>MSDSFFTRRSFLQSAATAGAAATLASGVRLAAQQPVEQGAPPYPESGTLIPDDGWHLWIDEKAAWASDDLFLPEDIRQDANGVVHGKDSPLPVSPPTGGWSVLTPEAGKEILLPTTVEQHFWGKFGSRPYTPEEYRYAAPAHNAAPPADDDVPQNGAYFGVSWWYRKIDIPAAMQGKRIFLHVRGAHLRAEVYLNQKLVGYSIMEELPFEAELTHAANPGGENILAIRITNPFGRFDWVDGLNAKWGKVSLYRSHGFGGLDRGMTISAHKGSVRIRELWVLNDTSPGRIYARASTEIVGDSQPIGYLHHEVVDPATGKILLETKTAKGPLHQRVLEHDAGMSAGKVSTWDLESPTLYHLRTTWVDEDGSSDTRTISFGFRSFAPEGLGKNALFRLNGRRIRIYSSISWGFWGLNGMFPVPELAEKEVTQAKKLGLNCLNFHRNLAKEDVLRAHDRLGLLRYMEPGAGKMAIGKLPSHTVANANSVVMEKPTSEAEKFAQRYMFVKCVEMVKAYRSHPSVIEYCLQNEIGADLKNPDTIAVLEAMRAEDPSRCIVLNDGFVAPPRKAAQAWFEPWNPKLHRSDEEAWGGWWNQHQGAGDQWYDEFYKSPTDYTYRAPHKDVITEFGEMEGCARPDNHSLMVHQITDTYKKYGGISYDLTDHEEIIASYEKFLDKWGFRKAFPTAESVFLAVGKTCYETWGNYMENARISDELDFAAISGWESTAIENHSGIVDNLRNFKADPRLISGSLMPVRPIAKQRAMCVTRGNPATFDLYLANDTPQAATGTLTFAMITPSGKRKDLITLPAPEHAVDQFSYLLKEGFETPALDEEGLYRFKFSLSSALLSTQTKELWVTNVPEMMYRTPLRVGVSGITPALRQQLQALHPQIGLEVVDFKPGERYNLIVSSGLTTHTESEGQVGETTGEVMPVMKPGHAPEPGEVPTPTQLGHLQHGILEAVQAGTPLLAIPQADTLSDGVARELAAAGAFTYNGAVGDFRAPWMGNWYFVREHALFSGMPVDQAMGNFYQAKGRQSNGLLVEGTGVDVIVGYSRDHDRKVGAGTFTAKLGKGKLLFHRVPELHPVLQQRFLANTLRWLTT</sequence>
<dbReference type="STRING" id="682795.AciX8_1371"/>
<dbReference type="RefSeq" id="WP_014264594.1">
    <property type="nucleotide sequence ID" value="NC_016631.1"/>
</dbReference>
<dbReference type="InterPro" id="IPR017853">
    <property type="entry name" value="GH"/>
</dbReference>
<proteinExistence type="predicted"/>
<dbReference type="InterPro" id="IPR051913">
    <property type="entry name" value="GH2_Domain-Containing"/>
</dbReference>
<dbReference type="SUPFAM" id="SSF49785">
    <property type="entry name" value="Galactose-binding domain-like"/>
    <property type="match status" value="1"/>
</dbReference>
<keyword evidence="5" id="KW-1185">Reference proteome</keyword>
<dbReference type="SUPFAM" id="SSF51445">
    <property type="entry name" value="(Trans)glycosidases"/>
    <property type="match status" value="1"/>
</dbReference>
<dbReference type="OrthoDB" id="9758603at2"/>
<feature type="signal peptide" evidence="3">
    <location>
        <begin position="1"/>
        <end position="31"/>
    </location>
</feature>
<dbReference type="SUPFAM" id="SSF49303">
    <property type="entry name" value="beta-Galactosidase/glucuronidase domain"/>
    <property type="match status" value="1"/>
</dbReference>
<dbReference type="PROSITE" id="PS51318">
    <property type="entry name" value="TAT"/>
    <property type="match status" value="1"/>
</dbReference>
<accession>G8NZZ8</accession>
<keyword evidence="2" id="KW-0326">Glycosidase</keyword>
<dbReference type="InterPro" id="IPR008979">
    <property type="entry name" value="Galactose-bd-like_sf"/>
</dbReference>
<evidence type="ECO:0000256" key="3">
    <source>
        <dbReference type="SAM" id="SignalP"/>
    </source>
</evidence>
<dbReference type="EMBL" id="CP003130">
    <property type="protein sequence ID" value="AEU35714.1"/>
    <property type="molecule type" value="Genomic_DNA"/>
</dbReference>
<protein>
    <submittedName>
        <fullName evidence="4">Glycoside hydrolase family 2 sugar binding protein</fullName>
    </submittedName>
</protein>
<dbReference type="PANTHER" id="PTHR42732">
    <property type="entry name" value="BETA-GALACTOSIDASE"/>
    <property type="match status" value="1"/>
</dbReference>
<dbReference type="HOGENOM" id="CLU_303424_0_0_0"/>
<evidence type="ECO:0000256" key="2">
    <source>
        <dbReference type="ARBA" id="ARBA00023295"/>
    </source>
</evidence>
<dbReference type="InterPro" id="IPR006311">
    <property type="entry name" value="TAT_signal"/>
</dbReference>
<dbReference type="PANTHER" id="PTHR42732:SF2">
    <property type="entry name" value="BETA-MANNOSIDASE"/>
    <property type="match status" value="1"/>
</dbReference>
<keyword evidence="3" id="KW-0732">Signal</keyword>
<gene>
    <name evidence="4" type="ordered locus">AciX8_1371</name>
</gene>
<dbReference type="Proteomes" id="UP000007113">
    <property type="component" value="Chromosome"/>
</dbReference>
<dbReference type="InterPro" id="IPR013783">
    <property type="entry name" value="Ig-like_fold"/>
</dbReference>
<dbReference type="AlphaFoldDB" id="G8NZZ8"/>
<dbReference type="eggNOG" id="COG3250">
    <property type="taxonomic scope" value="Bacteria"/>
</dbReference>
<dbReference type="GO" id="GO:0016798">
    <property type="term" value="F:hydrolase activity, acting on glycosyl bonds"/>
    <property type="evidence" value="ECO:0007669"/>
    <property type="project" value="UniProtKB-KW"/>
</dbReference>
<feature type="chain" id="PRO_5003512256" evidence="3">
    <location>
        <begin position="32"/>
        <end position="1095"/>
    </location>
</feature>
<evidence type="ECO:0000313" key="5">
    <source>
        <dbReference type="Proteomes" id="UP000007113"/>
    </source>
</evidence>
<dbReference type="Gene3D" id="2.60.40.10">
    <property type="entry name" value="Immunoglobulins"/>
    <property type="match status" value="1"/>
</dbReference>
<dbReference type="Gene3D" id="3.20.20.80">
    <property type="entry name" value="Glycosidases"/>
    <property type="match status" value="1"/>
</dbReference>
<evidence type="ECO:0000313" key="4">
    <source>
        <dbReference type="EMBL" id="AEU35714.1"/>
    </source>
</evidence>
<evidence type="ECO:0000256" key="1">
    <source>
        <dbReference type="ARBA" id="ARBA00022801"/>
    </source>
</evidence>
<dbReference type="Gene3D" id="2.60.120.260">
    <property type="entry name" value="Galactose-binding domain-like"/>
    <property type="match status" value="1"/>
</dbReference>
<name>G8NZZ8_GRAMM</name>
<dbReference type="InterPro" id="IPR036156">
    <property type="entry name" value="Beta-gal/glucu_dom_sf"/>
</dbReference>
<reference evidence="4 5" key="1">
    <citation type="submission" date="2011-11" db="EMBL/GenBank/DDBJ databases">
        <title>Complete sequence of Granulicella mallensis MP5ACTX8.</title>
        <authorList>
            <consortium name="US DOE Joint Genome Institute"/>
            <person name="Lucas S."/>
            <person name="Copeland A."/>
            <person name="Lapidus A."/>
            <person name="Cheng J.-F."/>
            <person name="Goodwin L."/>
            <person name="Pitluck S."/>
            <person name="Peters L."/>
            <person name="Lu M."/>
            <person name="Detter J.C."/>
            <person name="Han C."/>
            <person name="Tapia R."/>
            <person name="Land M."/>
            <person name="Hauser L."/>
            <person name="Kyrpides N."/>
            <person name="Ivanova N."/>
            <person name="Mikhailova N."/>
            <person name="Pagani I."/>
            <person name="Rawat S."/>
            <person name="Mannisto M."/>
            <person name="Haggblom M."/>
            <person name="Woyke T."/>
        </authorList>
    </citation>
    <scope>NUCLEOTIDE SEQUENCE [LARGE SCALE GENOMIC DNA]</scope>
    <source>
        <strain evidence="5">ATCC BAA-1857 / DSM 23137 / MP5ACTX8</strain>
    </source>
</reference>
<dbReference type="KEGG" id="gma:AciX8_1371"/>
<organism evidence="4 5">
    <name type="scientific">Granulicella mallensis (strain ATCC BAA-1857 / DSM 23137 / MP5ACTX8)</name>
    <dbReference type="NCBI Taxonomy" id="682795"/>
    <lineage>
        <taxon>Bacteria</taxon>
        <taxon>Pseudomonadati</taxon>
        <taxon>Acidobacteriota</taxon>
        <taxon>Terriglobia</taxon>
        <taxon>Terriglobales</taxon>
        <taxon>Acidobacteriaceae</taxon>
        <taxon>Granulicella</taxon>
    </lineage>
</organism>